<evidence type="ECO:0000256" key="1">
    <source>
        <dbReference type="ARBA" id="ARBA00023125"/>
    </source>
</evidence>
<dbReference type="Gene3D" id="1.10.357.10">
    <property type="entry name" value="Tetracycline Repressor, domain 2"/>
    <property type="match status" value="1"/>
</dbReference>
<keyword evidence="5" id="KW-1185">Reference proteome</keyword>
<sequence length="192" mass="21860">MGNYFIDRKNGRQQIALINAFVNLVNEKDFEKITIADLTKGAKVNRATFYAHFNDKYELLDYILGDSASAAIENRTEGEVKFDQDRIFQLVLALCDFYRQPNIQCRSSYVGLVVPQMKDKILNELKAFLSQSLEHSYTKDEKNIFVPIFAQAIHEGALQWAVGNTDMTKEEVARRVSLFVIGGFQSSDRTSS</sequence>
<dbReference type="PANTHER" id="PTHR43479:SF7">
    <property type="entry name" value="TETR-FAMILY TRANSCRIPTIONAL REGULATOR"/>
    <property type="match status" value="1"/>
</dbReference>
<name>A0A927CLF9_9BACL</name>
<dbReference type="InterPro" id="IPR009057">
    <property type="entry name" value="Homeodomain-like_sf"/>
</dbReference>
<feature type="domain" description="HTH tetR-type" evidence="3">
    <location>
        <begin position="11"/>
        <end position="71"/>
    </location>
</feature>
<dbReference type="InterPro" id="IPR001647">
    <property type="entry name" value="HTH_TetR"/>
</dbReference>
<proteinExistence type="predicted"/>
<dbReference type="PANTHER" id="PTHR43479">
    <property type="entry name" value="ACREF/ENVCD OPERON REPRESSOR-RELATED"/>
    <property type="match status" value="1"/>
</dbReference>
<evidence type="ECO:0000313" key="5">
    <source>
        <dbReference type="Proteomes" id="UP000632125"/>
    </source>
</evidence>
<evidence type="ECO:0000259" key="3">
    <source>
        <dbReference type="PROSITE" id="PS50977"/>
    </source>
</evidence>
<feature type="DNA-binding region" description="H-T-H motif" evidence="2">
    <location>
        <begin position="34"/>
        <end position="53"/>
    </location>
</feature>
<dbReference type="Proteomes" id="UP000632125">
    <property type="component" value="Unassembled WGS sequence"/>
</dbReference>
<organism evidence="4 5">
    <name type="scientific">Paenibacillus arenilitoris</name>
    <dbReference type="NCBI Taxonomy" id="2772299"/>
    <lineage>
        <taxon>Bacteria</taxon>
        <taxon>Bacillati</taxon>
        <taxon>Bacillota</taxon>
        <taxon>Bacilli</taxon>
        <taxon>Bacillales</taxon>
        <taxon>Paenibacillaceae</taxon>
        <taxon>Paenibacillus</taxon>
    </lineage>
</organism>
<dbReference type="InterPro" id="IPR050624">
    <property type="entry name" value="HTH-type_Tx_Regulator"/>
</dbReference>
<reference evidence="4" key="1">
    <citation type="submission" date="2020-09" db="EMBL/GenBank/DDBJ databases">
        <title>A novel bacterium of genus Paenibacillus, isolated from South China Sea.</title>
        <authorList>
            <person name="Huang H."/>
            <person name="Mo K."/>
            <person name="Hu Y."/>
        </authorList>
    </citation>
    <scope>NUCLEOTIDE SEQUENCE</scope>
    <source>
        <strain evidence="4">IB182493</strain>
    </source>
</reference>
<evidence type="ECO:0000256" key="2">
    <source>
        <dbReference type="PROSITE-ProRule" id="PRU00335"/>
    </source>
</evidence>
<evidence type="ECO:0000313" key="4">
    <source>
        <dbReference type="EMBL" id="MBD2868972.1"/>
    </source>
</evidence>
<gene>
    <name evidence="4" type="ORF">IDH41_10305</name>
</gene>
<keyword evidence="1 2" id="KW-0238">DNA-binding</keyword>
<dbReference type="EMBL" id="JACXIY010000013">
    <property type="protein sequence ID" value="MBD2868972.1"/>
    <property type="molecule type" value="Genomic_DNA"/>
</dbReference>
<dbReference type="PROSITE" id="PS50977">
    <property type="entry name" value="HTH_TETR_2"/>
    <property type="match status" value="1"/>
</dbReference>
<dbReference type="AlphaFoldDB" id="A0A927CLF9"/>
<comment type="caution">
    <text evidence="4">The sequence shown here is derived from an EMBL/GenBank/DDBJ whole genome shotgun (WGS) entry which is preliminary data.</text>
</comment>
<accession>A0A927CLF9</accession>
<protein>
    <submittedName>
        <fullName evidence="4">TetR/AcrR family transcriptional regulator</fullName>
    </submittedName>
</protein>
<dbReference type="SUPFAM" id="SSF46689">
    <property type="entry name" value="Homeodomain-like"/>
    <property type="match status" value="1"/>
</dbReference>
<dbReference type="Pfam" id="PF00440">
    <property type="entry name" value="TetR_N"/>
    <property type="match status" value="1"/>
</dbReference>
<dbReference type="GO" id="GO:0003677">
    <property type="term" value="F:DNA binding"/>
    <property type="evidence" value="ECO:0007669"/>
    <property type="project" value="UniProtKB-UniRule"/>
</dbReference>